<dbReference type="Proteomes" id="UP000182888">
    <property type="component" value="Unassembled WGS sequence"/>
</dbReference>
<evidence type="ECO:0000313" key="2">
    <source>
        <dbReference type="Proteomes" id="UP000182888"/>
    </source>
</evidence>
<proteinExistence type="predicted"/>
<gene>
    <name evidence="1" type="ORF">MPL1032_130078</name>
</gene>
<name>A0A0K2VQZ8_MESPL</name>
<accession>A0A0K2VQZ8</accession>
<protein>
    <submittedName>
        <fullName evidence="1">Uncharacterized protein</fullName>
    </submittedName>
</protein>
<sequence length="57" mass="6455">MDGVSQRGRAWQPVAATPFYFVWWASIAHHKSTKSKQCAGVRHSDLANRWKKSALSI</sequence>
<reference evidence="2" key="1">
    <citation type="submission" date="2014-08" db="EMBL/GenBank/DDBJ databases">
        <authorList>
            <person name="Edwards T."/>
        </authorList>
    </citation>
    <scope>NUCLEOTIDE SEQUENCE [LARGE SCALE GENOMIC DNA]</scope>
</reference>
<dbReference type="EMBL" id="CCND01000005">
    <property type="protein sequence ID" value="CDX50986.1"/>
    <property type="molecule type" value="Genomic_DNA"/>
</dbReference>
<evidence type="ECO:0000313" key="1">
    <source>
        <dbReference type="EMBL" id="CDX50986.1"/>
    </source>
</evidence>
<organism evidence="1 2">
    <name type="scientific">Mesorhizobium plurifarium</name>
    <dbReference type="NCBI Taxonomy" id="69974"/>
    <lineage>
        <taxon>Bacteria</taxon>
        <taxon>Pseudomonadati</taxon>
        <taxon>Pseudomonadota</taxon>
        <taxon>Alphaproteobacteria</taxon>
        <taxon>Hyphomicrobiales</taxon>
        <taxon>Phyllobacteriaceae</taxon>
        <taxon>Mesorhizobium</taxon>
    </lineage>
</organism>
<dbReference type="AlphaFoldDB" id="A0A0K2VQZ8"/>